<keyword evidence="3" id="KW-0001">2Fe-2S</keyword>
<dbReference type="Gene3D" id="3.40.50.80">
    <property type="entry name" value="Nucleotide-binding domain of ferredoxin-NADP reductase (FNR) module"/>
    <property type="match status" value="1"/>
</dbReference>
<keyword evidence="15" id="KW-1185">Reference proteome</keyword>
<reference evidence="14" key="1">
    <citation type="submission" date="2022-07" db="EMBL/GenBank/DDBJ databases">
        <title>Alkalimarinus sp. nov., isolated from gut of a Alitta virens.</title>
        <authorList>
            <person name="Yang A.I."/>
            <person name="Shin N.-R."/>
        </authorList>
    </citation>
    <scope>NUCLEOTIDE SEQUENCE</scope>
    <source>
        <strain evidence="14">FA028</strain>
    </source>
</reference>
<dbReference type="InterPro" id="IPR008333">
    <property type="entry name" value="Cbr1-like_FAD-bd_dom"/>
</dbReference>
<comment type="cofactor">
    <cofactor evidence="10">
        <name>[2Fe-2S] cluster</name>
        <dbReference type="ChEBI" id="CHEBI:190135"/>
    </cofactor>
</comment>
<evidence type="ECO:0000256" key="6">
    <source>
        <dbReference type="ARBA" id="ARBA00023002"/>
    </source>
</evidence>
<dbReference type="InterPro" id="IPR017927">
    <property type="entry name" value="FAD-bd_FR_type"/>
</dbReference>
<dbReference type="KEGG" id="asem:NNL22_00420"/>
<evidence type="ECO:0000256" key="7">
    <source>
        <dbReference type="ARBA" id="ARBA00023004"/>
    </source>
</evidence>
<dbReference type="InterPro" id="IPR001433">
    <property type="entry name" value="OxRdtase_FAD/NAD-bd"/>
</dbReference>
<accession>A0A9E8HI56</accession>
<proteinExistence type="inferred from homology"/>
<dbReference type="PANTHER" id="PTHR47354">
    <property type="entry name" value="NADH OXIDOREDUCTASE HCR"/>
    <property type="match status" value="1"/>
</dbReference>
<dbReference type="InterPro" id="IPR017938">
    <property type="entry name" value="Riboflavin_synthase-like_b-brl"/>
</dbReference>
<evidence type="ECO:0000256" key="10">
    <source>
        <dbReference type="ARBA" id="ARBA00034078"/>
    </source>
</evidence>
<dbReference type="CDD" id="cd06215">
    <property type="entry name" value="FNR_iron_sulfur_binding_1"/>
    <property type="match status" value="1"/>
</dbReference>
<organism evidence="14 15">
    <name type="scientific">Alkalimarinus sediminis</name>
    <dbReference type="NCBI Taxonomy" id="1632866"/>
    <lineage>
        <taxon>Bacteria</taxon>
        <taxon>Pseudomonadati</taxon>
        <taxon>Pseudomonadota</taxon>
        <taxon>Gammaproteobacteria</taxon>
        <taxon>Alteromonadales</taxon>
        <taxon>Alteromonadaceae</taxon>
        <taxon>Alkalimarinus</taxon>
    </lineage>
</organism>
<evidence type="ECO:0000256" key="9">
    <source>
        <dbReference type="ARBA" id="ARBA00023075"/>
    </source>
</evidence>
<dbReference type="Pfam" id="PF00175">
    <property type="entry name" value="NAD_binding_1"/>
    <property type="match status" value="1"/>
</dbReference>
<dbReference type="GO" id="GO:0016491">
    <property type="term" value="F:oxidoreductase activity"/>
    <property type="evidence" value="ECO:0007669"/>
    <property type="project" value="UniProtKB-KW"/>
</dbReference>
<evidence type="ECO:0000256" key="8">
    <source>
        <dbReference type="ARBA" id="ARBA00023014"/>
    </source>
</evidence>
<dbReference type="PRINTS" id="PR00371">
    <property type="entry name" value="FPNCR"/>
</dbReference>
<dbReference type="CDD" id="cd00207">
    <property type="entry name" value="fer2"/>
    <property type="match status" value="1"/>
</dbReference>
<protein>
    <submittedName>
        <fullName evidence="14">Hybrid-cluster NAD(P)-dependent oxidoreductase</fullName>
    </submittedName>
</protein>
<dbReference type="Proteomes" id="UP001164472">
    <property type="component" value="Chromosome"/>
</dbReference>
<dbReference type="InterPro" id="IPR001041">
    <property type="entry name" value="2Fe-2S_ferredoxin-type"/>
</dbReference>
<dbReference type="PANTHER" id="PTHR47354:SF6">
    <property type="entry name" value="NADH OXIDOREDUCTASE HCR"/>
    <property type="match status" value="1"/>
</dbReference>
<evidence type="ECO:0000313" key="15">
    <source>
        <dbReference type="Proteomes" id="UP001164472"/>
    </source>
</evidence>
<dbReference type="PROSITE" id="PS51384">
    <property type="entry name" value="FAD_FR"/>
    <property type="match status" value="1"/>
</dbReference>
<dbReference type="InterPro" id="IPR050415">
    <property type="entry name" value="MRET"/>
</dbReference>
<dbReference type="RefSeq" id="WP_251811091.1">
    <property type="nucleotide sequence ID" value="NZ_CP101527.1"/>
</dbReference>
<evidence type="ECO:0000256" key="11">
    <source>
        <dbReference type="ARBA" id="ARBA00061434"/>
    </source>
</evidence>
<dbReference type="Pfam" id="PF00970">
    <property type="entry name" value="FAD_binding_6"/>
    <property type="match status" value="1"/>
</dbReference>
<keyword evidence="4" id="KW-0479">Metal-binding</keyword>
<dbReference type="SUPFAM" id="SSF52343">
    <property type="entry name" value="Ferredoxin reductase-like, C-terminal NADP-linked domain"/>
    <property type="match status" value="1"/>
</dbReference>
<dbReference type="GO" id="GO:0046872">
    <property type="term" value="F:metal ion binding"/>
    <property type="evidence" value="ECO:0007669"/>
    <property type="project" value="UniProtKB-KW"/>
</dbReference>
<dbReference type="InterPro" id="IPR036010">
    <property type="entry name" value="2Fe-2S_ferredoxin-like_sf"/>
</dbReference>
<evidence type="ECO:0000256" key="2">
    <source>
        <dbReference type="ARBA" id="ARBA00022630"/>
    </source>
</evidence>
<keyword evidence="2" id="KW-0285">Flavoprotein</keyword>
<dbReference type="GO" id="GO:0051537">
    <property type="term" value="F:2 iron, 2 sulfur cluster binding"/>
    <property type="evidence" value="ECO:0007669"/>
    <property type="project" value="UniProtKB-KW"/>
</dbReference>
<dbReference type="PROSITE" id="PS51085">
    <property type="entry name" value="2FE2S_FER_2"/>
    <property type="match status" value="1"/>
</dbReference>
<dbReference type="EMBL" id="CP101527">
    <property type="protein sequence ID" value="UZW75105.1"/>
    <property type="molecule type" value="Genomic_DNA"/>
</dbReference>
<feature type="domain" description="2Fe-2S ferredoxin-type" evidence="12">
    <location>
        <begin position="308"/>
        <end position="390"/>
    </location>
</feature>
<evidence type="ECO:0000256" key="1">
    <source>
        <dbReference type="ARBA" id="ARBA00001974"/>
    </source>
</evidence>
<keyword evidence="5" id="KW-0274">FAD</keyword>
<evidence type="ECO:0000259" key="13">
    <source>
        <dbReference type="PROSITE" id="PS51384"/>
    </source>
</evidence>
<evidence type="ECO:0000259" key="12">
    <source>
        <dbReference type="PROSITE" id="PS51085"/>
    </source>
</evidence>
<dbReference type="Pfam" id="PF00111">
    <property type="entry name" value="Fer2"/>
    <property type="match status" value="1"/>
</dbReference>
<keyword evidence="9" id="KW-0830">Ubiquinone</keyword>
<comment type="similarity">
    <text evidence="11">In the N-terminal section; belongs to the FAD-binding oxidoreductase type 6 family.</text>
</comment>
<evidence type="ECO:0000256" key="4">
    <source>
        <dbReference type="ARBA" id="ARBA00022723"/>
    </source>
</evidence>
<keyword evidence="6" id="KW-0560">Oxidoreductase</keyword>
<dbReference type="InterPro" id="IPR001709">
    <property type="entry name" value="Flavoprot_Pyr_Nucl_cyt_Rdtase"/>
</dbReference>
<dbReference type="InterPro" id="IPR039261">
    <property type="entry name" value="FNR_nucleotide-bd"/>
</dbReference>
<dbReference type="Gene3D" id="3.10.20.30">
    <property type="match status" value="1"/>
</dbReference>
<dbReference type="AlphaFoldDB" id="A0A9E8HI56"/>
<evidence type="ECO:0000256" key="3">
    <source>
        <dbReference type="ARBA" id="ARBA00022714"/>
    </source>
</evidence>
<keyword evidence="7" id="KW-0408">Iron</keyword>
<dbReference type="PRINTS" id="PR00410">
    <property type="entry name" value="PHEHYDRXLASE"/>
</dbReference>
<evidence type="ECO:0000313" key="14">
    <source>
        <dbReference type="EMBL" id="UZW75105.1"/>
    </source>
</evidence>
<dbReference type="SUPFAM" id="SSF63380">
    <property type="entry name" value="Riboflavin synthase domain-like"/>
    <property type="match status" value="1"/>
</dbReference>
<comment type="cofactor">
    <cofactor evidence="1">
        <name>FAD</name>
        <dbReference type="ChEBI" id="CHEBI:57692"/>
    </cofactor>
</comment>
<feature type="domain" description="FAD-binding FR-type" evidence="13">
    <location>
        <begin position="61"/>
        <end position="163"/>
    </location>
</feature>
<gene>
    <name evidence="14" type="ORF">NNL22_00420</name>
</gene>
<evidence type="ECO:0000256" key="5">
    <source>
        <dbReference type="ARBA" id="ARBA00022827"/>
    </source>
</evidence>
<dbReference type="Gene3D" id="2.40.30.10">
    <property type="entry name" value="Translation factors"/>
    <property type="match status" value="1"/>
</dbReference>
<keyword evidence="8" id="KW-0411">Iron-sulfur</keyword>
<dbReference type="InterPro" id="IPR012675">
    <property type="entry name" value="Beta-grasp_dom_sf"/>
</dbReference>
<sequence>MDITTNTTDVSKHEINSVVETISGSLGNTVRRTLTQLKALTTDRLQLNNAPTAESVNDTASPHILATVIRTTLETHDTKSYFFSTETPLKPYKAGAHINIEFTANGDRVVRTYTLSSSPKTADEFSITVKRVNHGVASNWLFDHLTPGDQINVSQPQGSFVLPYQPAGKLLMLSAGSGITPVMSMLRYLSQTGNRSDIVFLNYAQSPSDIIFHDELTALAKSHPNLSILFSVEREALSGESLEGRINEKQVSEVVPDILEREIYLCGPQPFMKATISILNKLEFNPAQLHLENFTADLSGAAELGYSAELSFTSINKAVQAASSKTILEEAEAAGLNPAAACRIGICKTCRCKKQSGTTVNLVTGEVSTEEGDYILPCVSVAKTATTVEL</sequence>
<dbReference type="SUPFAM" id="SSF54292">
    <property type="entry name" value="2Fe-2S ferredoxin-like"/>
    <property type="match status" value="1"/>
</dbReference>
<name>A0A9E8HI56_9ALTE</name>